<evidence type="ECO:0000313" key="2">
    <source>
        <dbReference type="Proteomes" id="UP000572007"/>
    </source>
</evidence>
<reference evidence="1 2" key="1">
    <citation type="submission" date="2020-04" db="EMBL/GenBank/DDBJ databases">
        <title>MicrobeNet Type strains.</title>
        <authorList>
            <person name="Nicholson A.C."/>
        </authorList>
    </citation>
    <scope>NUCLEOTIDE SEQUENCE [LARGE SCALE GENOMIC DNA]</scope>
    <source>
        <strain evidence="1 2">DSM 44960</strain>
    </source>
</reference>
<keyword evidence="2" id="KW-1185">Reference proteome</keyword>
<organism evidence="1 2">
    <name type="scientific">Nocardia coubleae</name>
    <dbReference type="NCBI Taxonomy" id="356147"/>
    <lineage>
        <taxon>Bacteria</taxon>
        <taxon>Bacillati</taxon>
        <taxon>Actinomycetota</taxon>
        <taxon>Actinomycetes</taxon>
        <taxon>Mycobacteriales</taxon>
        <taxon>Nocardiaceae</taxon>
        <taxon>Nocardia</taxon>
    </lineage>
</organism>
<name>A0A846W168_9NOCA</name>
<accession>A0A846W168</accession>
<dbReference type="RefSeq" id="WP_157104873.1">
    <property type="nucleotide sequence ID" value="NZ_JAAXOM010000001.1"/>
</dbReference>
<dbReference type="AlphaFoldDB" id="A0A846W168"/>
<proteinExistence type="predicted"/>
<evidence type="ECO:0000313" key="1">
    <source>
        <dbReference type="EMBL" id="NKX86418.1"/>
    </source>
</evidence>
<dbReference type="Proteomes" id="UP000572007">
    <property type="component" value="Unassembled WGS sequence"/>
</dbReference>
<protein>
    <submittedName>
        <fullName evidence="1">Uncharacterized protein</fullName>
    </submittedName>
</protein>
<dbReference type="EMBL" id="JAAXOM010000001">
    <property type="protein sequence ID" value="NKX86418.1"/>
    <property type="molecule type" value="Genomic_DNA"/>
</dbReference>
<comment type="caution">
    <text evidence="1">The sequence shown here is derived from an EMBL/GenBank/DDBJ whole genome shotgun (WGS) entry which is preliminary data.</text>
</comment>
<gene>
    <name evidence="1" type="ORF">HGA10_03685</name>
</gene>
<sequence length="151" mass="17138">MSVFEPLFIEADGSLLEVSHEIGKYLGMTVRIDADRVFLARPARRGEGFISGRVYVNDFPSPDDGPEEVAAYDKYKILFDMWAHDRSIQEVEALDVFIELSASAPAYALLLTHDLQTLVTSYLPSRGIHNFPIGTTPDYEDIEVWQDWVLR</sequence>